<feature type="transmembrane region" description="Helical" evidence="2">
    <location>
        <begin position="593"/>
        <end position="612"/>
    </location>
</feature>
<dbReference type="CDD" id="cd05121">
    <property type="entry name" value="ABC1_ADCK3-like"/>
    <property type="match status" value="1"/>
</dbReference>
<keyword evidence="5" id="KW-1185">Reference proteome</keyword>
<evidence type="ECO:0000256" key="2">
    <source>
        <dbReference type="SAM" id="Phobius"/>
    </source>
</evidence>
<feature type="transmembrane region" description="Helical" evidence="2">
    <location>
        <begin position="33"/>
        <end position="53"/>
    </location>
</feature>
<dbReference type="OrthoDB" id="9795390at2"/>
<dbReference type="SUPFAM" id="SSF56112">
    <property type="entry name" value="Protein kinase-like (PK-like)"/>
    <property type="match status" value="1"/>
</dbReference>
<dbReference type="AlphaFoldDB" id="A0A4R2J5H9"/>
<comment type="caution">
    <text evidence="4">The sequence shown here is derived from an EMBL/GenBank/DDBJ whole genome shotgun (WGS) entry which is preliminary data.</text>
</comment>
<evidence type="ECO:0000313" key="5">
    <source>
        <dbReference type="Proteomes" id="UP000295680"/>
    </source>
</evidence>
<evidence type="ECO:0000259" key="3">
    <source>
        <dbReference type="Pfam" id="PF03109"/>
    </source>
</evidence>
<sequence>MGFILIVLTAVSLFLVTWILVVGARRVLGVKVGAIRALVASAVGWTGAGLIAARIPQFDQDNSPGFLLFVIPLFGGALLVSVAVLFVLEVIRPSGTGLWFVGGIKSIRGRLSRARRYSKITGIALRHGLGPALRGRIKSGDDAPQRRAQLARSLREALEDAGVTFVKLGQVLSTRSDLLGPEFIQELSKLQDSVSPAPAGEIERVLLAELGGPPTEVFESFDATPLASASIAQVYRATLPTGSDVVVKVQRPGIRAVVERDLDIMYRLARTLEERTKWARRLGVVSLADGFAAALLEELDFRVEAKNIAAVTAASTKDGEVKLPGLYMSLCTERVLVMDRLVGVPLGAAAGQIEARGLDRAGLARSLLHTLLRQVMSDGIFHADPHPGNVMLLDDGTLGLLDFGSVGRLGGAMRAGLMTLLVAIDRGDAAGLRDGLLEIVERPDEIDEQRLERALGQFMAKHLAGGAAPDVEMFTDLFKIVTGYGLAIPPEIAAVFRALATMEGTLAGLAPGFNIVVESRAYASIQFTGQMDPGSLKQTATQELMALLPVLRRLPRRIDRIGGALEEGRLSVNIRLFADERDREVVNNIVHQVLLAFIGATTGIMSVLLLGTTGGPRLVADVTLYQVIGYNLLVISVLIGLRLLFMIFRNQRI</sequence>
<dbReference type="Pfam" id="PF03109">
    <property type="entry name" value="ABC1"/>
    <property type="match status" value="1"/>
</dbReference>
<name>A0A4R2J5H9_9PSEU</name>
<accession>A0A4R2J5H9</accession>
<comment type="similarity">
    <text evidence="1">Belongs to the protein kinase superfamily. ADCK protein kinase family.</text>
</comment>
<proteinExistence type="inferred from homology"/>
<keyword evidence="2" id="KW-1133">Transmembrane helix</keyword>
<gene>
    <name evidence="4" type="ORF">EV192_110173</name>
</gene>
<feature type="transmembrane region" description="Helical" evidence="2">
    <location>
        <begin position="65"/>
        <end position="88"/>
    </location>
</feature>
<evidence type="ECO:0000256" key="1">
    <source>
        <dbReference type="ARBA" id="ARBA00009670"/>
    </source>
</evidence>
<dbReference type="InterPro" id="IPR011009">
    <property type="entry name" value="Kinase-like_dom_sf"/>
</dbReference>
<protein>
    <submittedName>
        <fullName evidence="4">Ubiquinone biosynthesis protein</fullName>
    </submittedName>
</protein>
<feature type="transmembrane region" description="Helical" evidence="2">
    <location>
        <begin position="624"/>
        <end position="645"/>
    </location>
</feature>
<dbReference type="InterPro" id="IPR050154">
    <property type="entry name" value="UbiB_kinase"/>
</dbReference>
<evidence type="ECO:0000313" key="4">
    <source>
        <dbReference type="EMBL" id="TCO53584.1"/>
    </source>
</evidence>
<dbReference type="PANTHER" id="PTHR10566:SF113">
    <property type="entry name" value="PROTEIN ACTIVITY OF BC1 COMPLEX KINASE 7, CHLOROPLASTIC"/>
    <property type="match status" value="1"/>
</dbReference>
<dbReference type="InterPro" id="IPR004147">
    <property type="entry name" value="ABC1_dom"/>
</dbReference>
<reference evidence="4 5" key="1">
    <citation type="submission" date="2019-03" db="EMBL/GenBank/DDBJ databases">
        <title>Genomic Encyclopedia of Type Strains, Phase IV (KMG-IV): sequencing the most valuable type-strain genomes for metagenomic binning, comparative biology and taxonomic classification.</title>
        <authorList>
            <person name="Goeker M."/>
        </authorList>
    </citation>
    <scope>NUCLEOTIDE SEQUENCE [LARGE SCALE GENOMIC DNA]</scope>
    <source>
        <strain evidence="4 5">DSM 45934</strain>
    </source>
</reference>
<dbReference type="RefSeq" id="WP_132123556.1">
    <property type="nucleotide sequence ID" value="NZ_SLWS01000010.1"/>
</dbReference>
<keyword evidence="2" id="KW-0812">Transmembrane</keyword>
<dbReference type="EMBL" id="SLWS01000010">
    <property type="protein sequence ID" value="TCO53584.1"/>
    <property type="molecule type" value="Genomic_DNA"/>
</dbReference>
<feature type="domain" description="ABC1 atypical kinase-like" evidence="3">
    <location>
        <begin position="189"/>
        <end position="432"/>
    </location>
</feature>
<dbReference type="Proteomes" id="UP000295680">
    <property type="component" value="Unassembled WGS sequence"/>
</dbReference>
<organism evidence="4 5">
    <name type="scientific">Actinocrispum wychmicini</name>
    <dbReference type="NCBI Taxonomy" id="1213861"/>
    <lineage>
        <taxon>Bacteria</taxon>
        <taxon>Bacillati</taxon>
        <taxon>Actinomycetota</taxon>
        <taxon>Actinomycetes</taxon>
        <taxon>Pseudonocardiales</taxon>
        <taxon>Pseudonocardiaceae</taxon>
        <taxon>Actinocrispum</taxon>
    </lineage>
</organism>
<keyword evidence="4" id="KW-0830">Ubiquinone</keyword>
<keyword evidence="2" id="KW-0472">Membrane</keyword>
<dbReference type="PANTHER" id="PTHR10566">
    <property type="entry name" value="CHAPERONE-ACTIVITY OF BC1 COMPLEX CABC1 -RELATED"/>
    <property type="match status" value="1"/>
</dbReference>